<dbReference type="EMBL" id="CAJJDN010000217">
    <property type="protein sequence ID" value="CAD8129337.1"/>
    <property type="molecule type" value="Genomic_DNA"/>
</dbReference>
<keyword evidence="2" id="KW-1185">Reference proteome</keyword>
<gene>
    <name evidence="1" type="ORF">PSON_ATCC_30995.1.T2170008</name>
</gene>
<sequence length="107" mass="13289">MRWPSKSKPPLVKPQTAQAQLLEYYPQTPQYYRQQYNIKNKRTNKIMYNNNRVSRIFFKQNYGNRDISPKIIIILIYYKEQDNNQNIIWENKYYIRGNRLMEYKQDE</sequence>
<name>A0A8S1RPL7_9CILI</name>
<organism evidence="1 2">
    <name type="scientific">Paramecium sonneborni</name>
    <dbReference type="NCBI Taxonomy" id="65129"/>
    <lineage>
        <taxon>Eukaryota</taxon>
        <taxon>Sar</taxon>
        <taxon>Alveolata</taxon>
        <taxon>Ciliophora</taxon>
        <taxon>Intramacronucleata</taxon>
        <taxon>Oligohymenophorea</taxon>
        <taxon>Peniculida</taxon>
        <taxon>Parameciidae</taxon>
        <taxon>Paramecium</taxon>
    </lineage>
</organism>
<dbReference type="Proteomes" id="UP000692954">
    <property type="component" value="Unassembled WGS sequence"/>
</dbReference>
<proteinExistence type="predicted"/>
<comment type="caution">
    <text evidence="1">The sequence shown here is derived from an EMBL/GenBank/DDBJ whole genome shotgun (WGS) entry which is preliminary data.</text>
</comment>
<reference evidence="1" key="1">
    <citation type="submission" date="2021-01" db="EMBL/GenBank/DDBJ databases">
        <authorList>
            <consortium name="Genoscope - CEA"/>
            <person name="William W."/>
        </authorList>
    </citation>
    <scope>NUCLEOTIDE SEQUENCE</scope>
</reference>
<evidence type="ECO:0000313" key="2">
    <source>
        <dbReference type="Proteomes" id="UP000692954"/>
    </source>
</evidence>
<accession>A0A8S1RPL7</accession>
<dbReference type="AlphaFoldDB" id="A0A8S1RPL7"/>
<evidence type="ECO:0000313" key="1">
    <source>
        <dbReference type="EMBL" id="CAD8129337.1"/>
    </source>
</evidence>
<protein>
    <submittedName>
        <fullName evidence="1">Uncharacterized protein</fullName>
    </submittedName>
</protein>